<name>A0ABV9YV76_9PSEU</name>
<organism evidence="9 10">
    <name type="scientific">Actinomycetospora atypica</name>
    <dbReference type="NCBI Taxonomy" id="1290095"/>
    <lineage>
        <taxon>Bacteria</taxon>
        <taxon>Bacillati</taxon>
        <taxon>Actinomycetota</taxon>
        <taxon>Actinomycetes</taxon>
        <taxon>Pseudonocardiales</taxon>
        <taxon>Pseudonocardiaceae</taxon>
        <taxon>Actinomycetospora</taxon>
    </lineage>
</organism>
<comment type="subcellular location">
    <subcellularLocation>
        <location evidence="1">Cell membrane</location>
        <topology evidence="1">Multi-pass membrane protein</topology>
    </subcellularLocation>
</comment>
<comment type="similarity">
    <text evidence="2">Belongs to the CPA3 antiporters (TC 2.A.63) subunit E family.</text>
</comment>
<evidence type="ECO:0000256" key="3">
    <source>
        <dbReference type="ARBA" id="ARBA00022475"/>
    </source>
</evidence>
<evidence type="ECO:0000313" key="10">
    <source>
        <dbReference type="Proteomes" id="UP001595947"/>
    </source>
</evidence>
<feature type="region of interest" description="Disordered" evidence="7">
    <location>
        <begin position="171"/>
        <end position="219"/>
    </location>
</feature>
<evidence type="ECO:0000256" key="7">
    <source>
        <dbReference type="SAM" id="MobiDB-lite"/>
    </source>
</evidence>
<dbReference type="NCBIfam" id="NF006521">
    <property type="entry name" value="PRK08965.1-5"/>
    <property type="match status" value="1"/>
</dbReference>
<evidence type="ECO:0000256" key="1">
    <source>
        <dbReference type="ARBA" id="ARBA00004651"/>
    </source>
</evidence>
<dbReference type="EMBL" id="JBHSIV010000036">
    <property type="protein sequence ID" value="MFC5065388.1"/>
    <property type="molecule type" value="Genomic_DNA"/>
</dbReference>
<keyword evidence="3" id="KW-1003">Cell membrane</keyword>
<feature type="compositionally biased region" description="Acidic residues" evidence="7">
    <location>
        <begin position="188"/>
        <end position="200"/>
    </location>
</feature>
<reference evidence="10" key="1">
    <citation type="journal article" date="2019" name="Int. J. Syst. Evol. Microbiol.">
        <title>The Global Catalogue of Microorganisms (GCM) 10K type strain sequencing project: providing services to taxonomists for standard genome sequencing and annotation.</title>
        <authorList>
            <consortium name="The Broad Institute Genomics Platform"/>
            <consortium name="The Broad Institute Genome Sequencing Center for Infectious Disease"/>
            <person name="Wu L."/>
            <person name="Ma J."/>
        </authorList>
    </citation>
    <scope>NUCLEOTIDE SEQUENCE [LARGE SCALE GENOMIC DNA]</scope>
    <source>
        <strain evidence="10">CGMCC 4.7093</strain>
    </source>
</reference>
<dbReference type="InterPro" id="IPR002758">
    <property type="entry name" value="Cation_antiport_E"/>
</dbReference>
<keyword evidence="4 8" id="KW-0812">Transmembrane</keyword>
<protein>
    <submittedName>
        <fullName evidence="9">Na+/H+ antiporter subunit E</fullName>
    </submittedName>
</protein>
<comment type="caution">
    <text evidence="9">The sequence shown here is derived from an EMBL/GenBank/DDBJ whole genome shotgun (WGS) entry which is preliminary data.</text>
</comment>
<evidence type="ECO:0000256" key="2">
    <source>
        <dbReference type="ARBA" id="ARBA00006228"/>
    </source>
</evidence>
<feature type="transmembrane region" description="Helical" evidence="8">
    <location>
        <begin position="12"/>
        <end position="29"/>
    </location>
</feature>
<evidence type="ECO:0000313" key="9">
    <source>
        <dbReference type="EMBL" id="MFC5065388.1"/>
    </source>
</evidence>
<keyword evidence="10" id="KW-1185">Reference proteome</keyword>
<accession>A0ABV9YV76</accession>
<keyword evidence="5 8" id="KW-1133">Transmembrane helix</keyword>
<dbReference type="RefSeq" id="WP_378038721.1">
    <property type="nucleotide sequence ID" value="NZ_JBHSIV010000036.1"/>
</dbReference>
<dbReference type="Proteomes" id="UP001595947">
    <property type="component" value="Unassembled WGS sequence"/>
</dbReference>
<dbReference type="Pfam" id="PF01899">
    <property type="entry name" value="MNHE"/>
    <property type="match status" value="1"/>
</dbReference>
<feature type="transmembrane region" description="Helical" evidence="8">
    <location>
        <begin position="35"/>
        <end position="53"/>
    </location>
</feature>
<dbReference type="PANTHER" id="PTHR34584:SF1">
    <property type="entry name" value="NA(+)_H(+) ANTIPORTER SUBUNIT E1"/>
    <property type="match status" value="1"/>
</dbReference>
<evidence type="ECO:0000256" key="6">
    <source>
        <dbReference type="ARBA" id="ARBA00023136"/>
    </source>
</evidence>
<feature type="compositionally biased region" description="Polar residues" evidence="7">
    <location>
        <begin position="207"/>
        <end position="219"/>
    </location>
</feature>
<evidence type="ECO:0000256" key="5">
    <source>
        <dbReference type="ARBA" id="ARBA00022989"/>
    </source>
</evidence>
<dbReference type="PANTHER" id="PTHR34584">
    <property type="entry name" value="NA(+)/H(+) ANTIPORTER SUBUNIT E1"/>
    <property type="match status" value="1"/>
</dbReference>
<evidence type="ECO:0000256" key="4">
    <source>
        <dbReference type="ARBA" id="ARBA00022692"/>
    </source>
</evidence>
<proteinExistence type="inferred from homology"/>
<evidence type="ECO:0000256" key="8">
    <source>
        <dbReference type="SAM" id="Phobius"/>
    </source>
</evidence>
<keyword evidence="6 8" id="KW-0472">Membrane</keyword>
<gene>
    <name evidence="9" type="ORF">ACFPBZ_24440</name>
</gene>
<sequence>MKGTLRRNGVRVVWLTLVWVLLWGTFSWANLLGGLAVAVLVLVVFPLPAVTSGGRLRPVALVRVVLDVARDLVISSLQVAWQSIRPGPPVRSSIVAARLSHDAEGAELLVAMLIECLCLVPGSVVVEASAEEGILYAHVLGAGDQAAIDRFQAQVSRLEADLVAAGVHRVRVRPDPTGDAAAGTDPRDDPDDPVENDPEPEAGPVTGSVSRSSASGGER</sequence>